<accession>A0A6N9NHQ0</accession>
<proteinExistence type="predicted"/>
<evidence type="ECO:0000256" key="1">
    <source>
        <dbReference type="SAM" id="Phobius"/>
    </source>
</evidence>
<keyword evidence="1" id="KW-0472">Membrane</keyword>
<evidence type="ECO:0000313" key="2">
    <source>
        <dbReference type="EMBL" id="NBG65433.1"/>
    </source>
</evidence>
<keyword evidence="3" id="KW-1185">Reference proteome</keyword>
<dbReference type="EMBL" id="WWNE01000005">
    <property type="protein sequence ID" value="NBG65433.1"/>
    <property type="molecule type" value="Genomic_DNA"/>
</dbReference>
<name>A0A6N9NHQ0_9FLAO</name>
<comment type="caution">
    <text evidence="2">The sequence shown here is derived from an EMBL/GenBank/DDBJ whole genome shotgun (WGS) entry which is preliminary data.</text>
</comment>
<dbReference type="RefSeq" id="WP_160632391.1">
    <property type="nucleotide sequence ID" value="NZ_WWNE01000005.1"/>
</dbReference>
<feature type="transmembrane region" description="Helical" evidence="1">
    <location>
        <begin position="13"/>
        <end position="46"/>
    </location>
</feature>
<dbReference type="PROSITE" id="PS51257">
    <property type="entry name" value="PROKAR_LIPOPROTEIN"/>
    <property type="match status" value="1"/>
</dbReference>
<reference evidence="2 3" key="1">
    <citation type="submission" date="2019-12" db="EMBL/GenBank/DDBJ databases">
        <authorList>
            <person name="Zhao J."/>
        </authorList>
    </citation>
    <scope>NUCLEOTIDE SEQUENCE [LARGE SCALE GENOMIC DNA]</scope>
    <source>
        <strain evidence="2 3">S-15</strain>
    </source>
</reference>
<gene>
    <name evidence="2" type="ORF">GQN54_04860</name>
</gene>
<sequence>MKFNLFRFPYSRIVYGVILFILGCAFALLPMIPLGYIFLFASFFLLAKKVPIFNKAIEYFKERDKKGRLRKVEKKINHFFGEDR</sequence>
<dbReference type="Proteomes" id="UP000470771">
    <property type="component" value="Unassembled WGS sequence"/>
</dbReference>
<keyword evidence="1" id="KW-0812">Transmembrane</keyword>
<dbReference type="AlphaFoldDB" id="A0A6N9NHQ0"/>
<evidence type="ECO:0000313" key="3">
    <source>
        <dbReference type="Proteomes" id="UP000470771"/>
    </source>
</evidence>
<evidence type="ECO:0008006" key="4">
    <source>
        <dbReference type="Google" id="ProtNLM"/>
    </source>
</evidence>
<protein>
    <recommendedName>
        <fullName evidence="4">Transmembrane protein (PGPGW)</fullName>
    </recommendedName>
</protein>
<organism evidence="2 3">
    <name type="scientific">Acidiluteibacter ferrifornacis</name>
    <dbReference type="NCBI Taxonomy" id="2692424"/>
    <lineage>
        <taxon>Bacteria</taxon>
        <taxon>Pseudomonadati</taxon>
        <taxon>Bacteroidota</taxon>
        <taxon>Flavobacteriia</taxon>
        <taxon>Flavobacteriales</taxon>
        <taxon>Cryomorphaceae</taxon>
        <taxon>Acidiluteibacter</taxon>
    </lineage>
</organism>
<keyword evidence="1" id="KW-1133">Transmembrane helix</keyword>